<keyword evidence="3" id="KW-0175">Coiled coil</keyword>
<evidence type="ECO:0000256" key="3">
    <source>
        <dbReference type="SAM" id="Coils"/>
    </source>
</evidence>
<keyword evidence="2" id="KW-0853">WD repeat</keyword>
<dbReference type="SUPFAM" id="SSF52540">
    <property type="entry name" value="P-loop containing nucleoside triphosphate hydrolases"/>
    <property type="match status" value="1"/>
</dbReference>
<dbReference type="SMART" id="SM00320">
    <property type="entry name" value="WD40"/>
    <property type="match status" value="9"/>
</dbReference>
<keyword evidence="6" id="KW-1185">Reference proteome</keyword>
<dbReference type="InterPro" id="IPR011047">
    <property type="entry name" value="Quinoprotein_ADH-like_sf"/>
</dbReference>
<dbReference type="PANTHER" id="PTHR19879">
    <property type="entry name" value="TRANSCRIPTION INITIATION FACTOR TFIID"/>
    <property type="match status" value="1"/>
</dbReference>
<dbReference type="Gene3D" id="2.130.10.10">
    <property type="entry name" value="YVTN repeat-like/Quinoprotein amine dehydrogenase"/>
    <property type="match status" value="3"/>
</dbReference>
<dbReference type="PROSITE" id="PS50082">
    <property type="entry name" value="WD_REPEATS_2"/>
    <property type="match status" value="1"/>
</dbReference>
<dbReference type="InterPro" id="IPR056884">
    <property type="entry name" value="NPHP3-like_N"/>
</dbReference>
<dbReference type="PROSITE" id="PS50294">
    <property type="entry name" value="WD_REPEATS_REGION"/>
    <property type="match status" value="1"/>
</dbReference>
<sequence>MEGLGAAASVIAVVDMSAKVASMCTDYFKAVKNARSDIECLQSELASLTIVLRGAERLVKGPDGNKLQTTEELEAALAEASVQLQRLIDELERKHGRTRKVMSRFGIRALKWPFESSEVDSIIQSLDRNQDTISAALMVDNTALNIETHSNVQRLSSGVQHISRTLDMSRIPVAKGAAFDSQTNEHDPKCLPNTRVELRQTITAWAEDPHSDTIFWLNGMAGTGKSTISRTIAHSFSQKHMLGASFFFKRGERDRGNATRLFTTIAAQLITRLPESGPLAIKAIEDEPDLPNKFIQEQFEKLILGPLQELDSDVSDSRVLVLVIDALDECDRDSDVRLIINILTRLKSLNRIKLKAFVTSRPELPIRLGFNNIRGEYRDLILHMIPKPVIEHDISEFLHYQLEQARLEYNCQSDPNSQLGPEWPGTQVTDTLIQMAIPLFIFAATICRFIQDPLYDPVTQLEKVLKYKSSAQDSEMKKLDTTYRPTLDQLLLDRTGRARDKLLKDFKDVIGAIVLLTEPLSVSTLSRLVGIPERAINGILRPLHSVLSVPASPQEPVRMLHLSFRDFLVDKEMRGTNPFWIDEQETHERLATRCLDLLCSGKHLKQDICDLGWPGTRREDVDKEDINLRLPGEVRYACLYWTHHLEGSCLKISDSNRAFSFLKDCFLFWLEALALLGEAHKCSSMLVALQSLVDPNHGAEISSFLRDAARFIARSDTIIDDYPLQIYASGLVFAPSESIVRTAFQNYIPGWITQLPQVPKSWGASIRVIETSLEKNSAICFLSDNRSLQTVHTDGVVQLWDTTAGEQIDSLETDGGYNMLFSSDGECSLSTNRDRTILFWGSLTGSLQYRPMEFIESLALSLDGKLAACATLHGLVRVLDYQDGKMRQRFYGEKGTKARIALSPDGQLLAITRSRMMQLWDLDLGEEIEQLLDIDDHQVCFSPDSKLVAVTCWNKVVVYRARSCGVFKELRGHTTSVTVIAFAPDGQHITSASDDGTIRLWHLATGKEIHRFEHPCRTICSMHFSPDGCLLAASSESMILLWDPTVKHDADHSIGYRGSINHLALSRDRKQAASAVGNCIEIWDLDTAQNIKPLGVVRQGMILGVYFSQVQENLVWSVTDFGIIKCHNSISGEEVYVKELDNKEGLFANSVVFSPNGNSVALLYPGRVKICGLLTRKMQHTMTSKGFVSERTFFSSDSKTFVSATRNGELIILDLASGRIKQVEAGQIFDSAAVSSLHGSILAVPSLELPEVKFWNINTGACLGTTRVNEPLQYVEFDAAGSRLITEQGHIEVPPLHHYDPDEPAPHRDFEGYGLARNLAWVTWKGRPFIWLPPSYRPPPPSPNRKTSVFMGSTIILGITLGYISILKFVETPPWAT</sequence>
<comment type="caution">
    <text evidence="5">The sequence shown here is derived from an EMBL/GenBank/DDBJ whole genome shotgun (WGS) entry which is preliminary data.</text>
</comment>
<keyword evidence="1" id="KW-0677">Repeat</keyword>
<accession>A0A9P9JSR3</accession>
<gene>
    <name evidence="5" type="ORF">B0J15DRAFT_505802</name>
</gene>
<dbReference type="InterPro" id="IPR007111">
    <property type="entry name" value="NACHT_NTPase"/>
</dbReference>
<dbReference type="InterPro" id="IPR027417">
    <property type="entry name" value="P-loop_NTPase"/>
</dbReference>
<feature type="coiled-coil region" evidence="3">
    <location>
        <begin position="31"/>
        <end position="97"/>
    </location>
</feature>
<name>A0A9P9JSR3_FUSSL</name>
<dbReference type="PROSITE" id="PS50837">
    <property type="entry name" value="NACHT"/>
    <property type="match status" value="1"/>
</dbReference>
<dbReference type="InterPro" id="IPR001680">
    <property type="entry name" value="WD40_rpt"/>
</dbReference>
<protein>
    <submittedName>
        <fullName evidence="5">Quinon protein alcohol dehydrogenase-like superfamily</fullName>
    </submittedName>
</protein>
<dbReference type="OrthoDB" id="538223at2759"/>
<dbReference type="Gene3D" id="3.40.50.300">
    <property type="entry name" value="P-loop containing nucleotide triphosphate hydrolases"/>
    <property type="match status" value="1"/>
</dbReference>
<feature type="domain" description="NACHT" evidence="4">
    <location>
        <begin position="213"/>
        <end position="362"/>
    </location>
</feature>
<feature type="repeat" description="WD" evidence="2">
    <location>
        <begin position="970"/>
        <end position="1011"/>
    </location>
</feature>
<dbReference type="Proteomes" id="UP000736672">
    <property type="component" value="Unassembled WGS sequence"/>
</dbReference>
<evidence type="ECO:0000259" key="4">
    <source>
        <dbReference type="PROSITE" id="PS50837"/>
    </source>
</evidence>
<dbReference type="PANTHER" id="PTHR19879:SF9">
    <property type="entry name" value="TRANSCRIPTION INITIATION FACTOR TFIID SUBUNIT 5"/>
    <property type="match status" value="1"/>
</dbReference>
<dbReference type="SUPFAM" id="SSF50969">
    <property type="entry name" value="YVTN repeat-like/Quinoprotein amine dehydrogenase"/>
    <property type="match status" value="1"/>
</dbReference>
<dbReference type="Pfam" id="PF00400">
    <property type="entry name" value="WD40"/>
    <property type="match status" value="2"/>
</dbReference>
<evidence type="ECO:0000256" key="1">
    <source>
        <dbReference type="ARBA" id="ARBA00022737"/>
    </source>
</evidence>
<dbReference type="SUPFAM" id="SSF50998">
    <property type="entry name" value="Quinoprotein alcohol dehydrogenase-like"/>
    <property type="match status" value="1"/>
</dbReference>
<evidence type="ECO:0000256" key="2">
    <source>
        <dbReference type="PROSITE-ProRule" id="PRU00221"/>
    </source>
</evidence>
<evidence type="ECO:0000313" key="5">
    <source>
        <dbReference type="EMBL" id="KAH7231956.1"/>
    </source>
</evidence>
<reference evidence="5" key="1">
    <citation type="journal article" date="2021" name="Nat. Commun.">
        <title>Genetic determinants of endophytism in the Arabidopsis root mycobiome.</title>
        <authorList>
            <person name="Mesny F."/>
            <person name="Miyauchi S."/>
            <person name="Thiergart T."/>
            <person name="Pickel B."/>
            <person name="Atanasova L."/>
            <person name="Karlsson M."/>
            <person name="Huettel B."/>
            <person name="Barry K.W."/>
            <person name="Haridas S."/>
            <person name="Chen C."/>
            <person name="Bauer D."/>
            <person name="Andreopoulos W."/>
            <person name="Pangilinan J."/>
            <person name="LaButti K."/>
            <person name="Riley R."/>
            <person name="Lipzen A."/>
            <person name="Clum A."/>
            <person name="Drula E."/>
            <person name="Henrissat B."/>
            <person name="Kohler A."/>
            <person name="Grigoriev I.V."/>
            <person name="Martin F.M."/>
            <person name="Hacquard S."/>
        </authorList>
    </citation>
    <scope>NUCLEOTIDE SEQUENCE</scope>
    <source>
        <strain evidence="5">FSSC 5 MPI-SDFR-AT-0091</strain>
    </source>
</reference>
<dbReference type="InterPro" id="IPR015943">
    <property type="entry name" value="WD40/YVTN_repeat-like_dom_sf"/>
</dbReference>
<dbReference type="InterPro" id="IPR011044">
    <property type="entry name" value="Quino_amine_DH_bsu"/>
</dbReference>
<dbReference type="EMBL" id="JAGTJS010000031">
    <property type="protein sequence ID" value="KAH7231956.1"/>
    <property type="molecule type" value="Genomic_DNA"/>
</dbReference>
<organism evidence="5 6">
    <name type="scientific">Fusarium solani</name>
    <name type="common">Filamentous fungus</name>
    <dbReference type="NCBI Taxonomy" id="169388"/>
    <lineage>
        <taxon>Eukaryota</taxon>
        <taxon>Fungi</taxon>
        <taxon>Dikarya</taxon>
        <taxon>Ascomycota</taxon>
        <taxon>Pezizomycotina</taxon>
        <taxon>Sordariomycetes</taxon>
        <taxon>Hypocreomycetidae</taxon>
        <taxon>Hypocreales</taxon>
        <taxon>Nectriaceae</taxon>
        <taxon>Fusarium</taxon>
        <taxon>Fusarium solani species complex</taxon>
    </lineage>
</organism>
<proteinExistence type="predicted"/>
<evidence type="ECO:0000313" key="6">
    <source>
        <dbReference type="Proteomes" id="UP000736672"/>
    </source>
</evidence>
<dbReference type="Pfam" id="PF24883">
    <property type="entry name" value="NPHP3_N"/>
    <property type="match status" value="1"/>
</dbReference>